<dbReference type="Gene3D" id="3.40.250.10">
    <property type="entry name" value="Rhodanese-like domain"/>
    <property type="match status" value="1"/>
</dbReference>
<comment type="caution">
    <text evidence="2">The sequence shown here is derived from an EMBL/GenBank/DDBJ whole genome shotgun (WGS) entry which is preliminary data.</text>
</comment>
<gene>
    <name evidence="2" type="ORF">ACFQ1Z_07570</name>
</gene>
<dbReference type="EMBL" id="JBHTKB010000001">
    <property type="protein sequence ID" value="MFD0913400.1"/>
    <property type="molecule type" value="Genomic_DNA"/>
</dbReference>
<dbReference type="Proteomes" id="UP001597128">
    <property type="component" value="Unassembled WGS sequence"/>
</dbReference>
<dbReference type="SUPFAM" id="SSF52821">
    <property type="entry name" value="Rhodanese/Cell cycle control phosphatase"/>
    <property type="match status" value="1"/>
</dbReference>
<dbReference type="RefSeq" id="WP_379056749.1">
    <property type="nucleotide sequence ID" value="NZ_JBHTKB010000001.1"/>
</dbReference>
<dbReference type="PANTHER" id="PTHR43031:SF18">
    <property type="entry name" value="RHODANESE-RELATED SULFURTRANSFERASES"/>
    <property type="match status" value="1"/>
</dbReference>
<dbReference type="PANTHER" id="PTHR43031">
    <property type="entry name" value="FAD-DEPENDENT OXIDOREDUCTASE"/>
    <property type="match status" value="1"/>
</dbReference>
<evidence type="ECO:0000313" key="2">
    <source>
        <dbReference type="EMBL" id="MFD0913400.1"/>
    </source>
</evidence>
<keyword evidence="3" id="KW-1185">Reference proteome</keyword>
<reference evidence="3" key="1">
    <citation type="journal article" date="2019" name="Int. J. Syst. Evol. Microbiol.">
        <title>The Global Catalogue of Microorganisms (GCM) 10K type strain sequencing project: providing services to taxonomists for standard genome sequencing and annotation.</title>
        <authorList>
            <consortium name="The Broad Institute Genomics Platform"/>
            <consortium name="The Broad Institute Genome Sequencing Center for Infectious Disease"/>
            <person name="Wu L."/>
            <person name="Ma J."/>
        </authorList>
    </citation>
    <scope>NUCLEOTIDE SEQUENCE [LARGE SCALE GENOMIC DNA]</scope>
    <source>
        <strain evidence="3">CCUG 58412</strain>
    </source>
</reference>
<accession>A0ABW3F8X1</accession>
<evidence type="ECO:0000313" key="3">
    <source>
        <dbReference type="Proteomes" id="UP001597128"/>
    </source>
</evidence>
<protein>
    <submittedName>
        <fullName evidence="2">Rhodanese-like domain-containing protein</fullName>
    </submittedName>
</protein>
<dbReference type="PROSITE" id="PS50206">
    <property type="entry name" value="RHODANESE_3"/>
    <property type="match status" value="1"/>
</dbReference>
<dbReference type="SMART" id="SM00450">
    <property type="entry name" value="RHOD"/>
    <property type="match status" value="1"/>
</dbReference>
<sequence length="136" mass="14949">MEFFKENVLLIGLALGSGVALLVTMFSRSAAGSTLVSVTEAVMLMSRKKVLVLDVREADEFKQGHLQGARNVPLSQLAGRVKELEKFKDKPVLLVCERGNRTRAAVKVLKQQQFTALHQLKGGVQAWSEAKMPLSK</sequence>
<dbReference type="InterPro" id="IPR036873">
    <property type="entry name" value="Rhodanese-like_dom_sf"/>
</dbReference>
<dbReference type="Pfam" id="PF00581">
    <property type="entry name" value="Rhodanese"/>
    <property type="match status" value="1"/>
</dbReference>
<organism evidence="2 3">
    <name type="scientific">Methylophilus luteus</name>
    <dbReference type="NCBI Taxonomy" id="640108"/>
    <lineage>
        <taxon>Bacteria</taxon>
        <taxon>Pseudomonadati</taxon>
        <taxon>Pseudomonadota</taxon>
        <taxon>Betaproteobacteria</taxon>
        <taxon>Nitrosomonadales</taxon>
        <taxon>Methylophilaceae</taxon>
        <taxon>Methylophilus</taxon>
    </lineage>
</organism>
<feature type="domain" description="Rhodanese" evidence="1">
    <location>
        <begin position="46"/>
        <end position="136"/>
    </location>
</feature>
<proteinExistence type="predicted"/>
<evidence type="ECO:0000259" key="1">
    <source>
        <dbReference type="PROSITE" id="PS50206"/>
    </source>
</evidence>
<dbReference type="CDD" id="cd00158">
    <property type="entry name" value="RHOD"/>
    <property type="match status" value="1"/>
</dbReference>
<name>A0ABW3F8X1_9PROT</name>
<dbReference type="InterPro" id="IPR001763">
    <property type="entry name" value="Rhodanese-like_dom"/>
</dbReference>
<dbReference type="InterPro" id="IPR050229">
    <property type="entry name" value="GlpE_sulfurtransferase"/>
</dbReference>